<dbReference type="Proteomes" id="UP000238356">
    <property type="component" value="Unassembled WGS sequence"/>
</dbReference>
<dbReference type="PANTHER" id="PTHR35007">
    <property type="entry name" value="INTEGRAL MEMBRANE PROTEIN-RELATED"/>
    <property type="match status" value="1"/>
</dbReference>
<evidence type="ECO:0000313" key="2">
    <source>
        <dbReference type="EMBL" id="PPJ27020.1"/>
    </source>
</evidence>
<evidence type="ECO:0000313" key="3">
    <source>
        <dbReference type="Proteomes" id="UP000238356"/>
    </source>
</evidence>
<dbReference type="PANTHER" id="PTHR35007:SF4">
    <property type="entry name" value="CONSERVED TRANSMEMBRANE PROTEIN-RELATED"/>
    <property type="match status" value="1"/>
</dbReference>
<evidence type="ECO:0008006" key="4">
    <source>
        <dbReference type="Google" id="ProtNLM"/>
    </source>
</evidence>
<feature type="transmembrane region" description="Helical" evidence="1">
    <location>
        <begin position="47"/>
        <end position="74"/>
    </location>
</feature>
<feature type="transmembrane region" description="Helical" evidence="1">
    <location>
        <begin position="196"/>
        <end position="218"/>
    </location>
</feature>
<proteinExistence type="predicted"/>
<organism evidence="2 3">
    <name type="scientific">Nocardia nova</name>
    <dbReference type="NCBI Taxonomy" id="37330"/>
    <lineage>
        <taxon>Bacteria</taxon>
        <taxon>Bacillati</taxon>
        <taxon>Actinomycetota</taxon>
        <taxon>Actinomycetes</taxon>
        <taxon>Mycobacteriales</taxon>
        <taxon>Nocardiaceae</taxon>
        <taxon>Nocardia</taxon>
    </lineage>
</organism>
<protein>
    <recommendedName>
        <fullName evidence="4">Type II secretion system protein GspF domain-containing protein</fullName>
    </recommendedName>
</protein>
<reference evidence="2 3" key="1">
    <citation type="submission" date="2018-02" db="EMBL/GenBank/DDBJ databases">
        <title>8 Nocardia nova and 1 Nocardia cyriacigeorgica strain used for evolution to TMP-SMX.</title>
        <authorList>
            <person name="Mehta H."/>
            <person name="Weng J."/>
            <person name="Shamoo Y."/>
        </authorList>
    </citation>
    <scope>NUCLEOTIDE SEQUENCE [LARGE SCALE GENOMIC DNA]</scope>
    <source>
        <strain evidence="2 3">BAA2227</strain>
    </source>
</reference>
<keyword evidence="1" id="KW-1133">Transmembrane helix</keyword>
<keyword evidence="1" id="KW-0472">Membrane</keyword>
<sequence length="263" mass="26973">MTLSLLCGAAALLLLPTTPRRHRLRVLCGRPEETRNNPSRWIIRGVAASAVGAAVVFGPGSAGATAVLVTTLTVRSKNRREERRHDDECRKLLEGLEVVIGELRTGAHPSAAAAVAAAEIGGAAGAAFAVSAARARLGGSAADGLRGRPCAVTTELDRVAAAWEVAERHGLALAELLSAARDDLAGRMRFSERTTAALAGARASAAVLAGLPLLGIALGQLMGAHPLQVLMSRGVGTIVFPLGAGLIGVGLLWADAITRRVSV</sequence>
<dbReference type="RefSeq" id="WP_063010182.1">
    <property type="nucleotide sequence ID" value="NZ_JADLQW010000001.1"/>
</dbReference>
<name>A0A2S6A4E2_9NOCA</name>
<dbReference type="AlphaFoldDB" id="A0A2S6A4E2"/>
<accession>A0A2S6A4E2</accession>
<feature type="transmembrane region" description="Helical" evidence="1">
    <location>
        <begin position="238"/>
        <end position="257"/>
    </location>
</feature>
<dbReference type="EMBL" id="PSZD01000010">
    <property type="protein sequence ID" value="PPJ27020.1"/>
    <property type="molecule type" value="Genomic_DNA"/>
</dbReference>
<gene>
    <name evidence="2" type="ORF">C5F51_17150</name>
</gene>
<comment type="caution">
    <text evidence="2">The sequence shown here is derived from an EMBL/GenBank/DDBJ whole genome shotgun (WGS) entry which is preliminary data.</text>
</comment>
<keyword evidence="3" id="KW-1185">Reference proteome</keyword>
<keyword evidence="1" id="KW-0812">Transmembrane</keyword>
<evidence type="ECO:0000256" key="1">
    <source>
        <dbReference type="SAM" id="Phobius"/>
    </source>
</evidence>